<name>A0A6A6NWF0_9PEZI</name>
<dbReference type="Proteomes" id="UP000799766">
    <property type="component" value="Unassembled WGS sequence"/>
</dbReference>
<evidence type="ECO:0000259" key="2">
    <source>
        <dbReference type="Pfam" id="PF13472"/>
    </source>
</evidence>
<proteinExistence type="predicted"/>
<accession>A0A6A6NWF0</accession>
<evidence type="ECO:0000313" key="3">
    <source>
        <dbReference type="EMBL" id="KAF2455797.1"/>
    </source>
</evidence>
<dbReference type="OrthoDB" id="2119228at2759"/>
<dbReference type="CDD" id="cd01833">
    <property type="entry name" value="XynB_like"/>
    <property type="match status" value="1"/>
</dbReference>
<evidence type="ECO:0000313" key="4">
    <source>
        <dbReference type="Proteomes" id="UP000799766"/>
    </source>
</evidence>
<keyword evidence="3" id="KW-0378">Hydrolase</keyword>
<feature type="chain" id="PRO_5025395852" evidence="1">
    <location>
        <begin position="23"/>
        <end position="243"/>
    </location>
</feature>
<evidence type="ECO:0000256" key="1">
    <source>
        <dbReference type="SAM" id="SignalP"/>
    </source>
</evidence>
<dbReference type="InterPro" id="IPR013830">
    <property type="entry name" value="SGNH_hydro"/>
</dbReference>
<dbReference type="Pfam" id="PF13472">
    <property type="entry name" value="Lipase_GDSL_2"/>
    <property type="match status" value="1"/>
</dbReference>
<keyword evidence="4" id="KW-1185">Reference proteome</keyword>
<protein>
    <submittedName>
        <fullName evidence="3">SGNH hydrolase-type esterase domain-containing protein</fullName>
    </submittedName>
</protein>
<reference evidence="3" key="1">
    <citation type="journal article" date="2020" name="Stud. Mycol.">
        <title>101 Dothideomycetes genomes: a test case for predicting lifestyles and emergence of pathogens.</title>
        <authorList>
            <person name="Haridas S."/>
            <person name="Albert R."/>
            <person name="Binder M."/>
            <person name="Bloem J."/>
            <person name="Labutti K."/>
            <person name="Salamov A."/>
            <person name="Andreopoulos B."/>
            <person name="Baker S."/>
            <person name="Barry K."/>
            <person name="Bills G."/>
            <person name="Bluhm B."/>
            <person name="Cannon C."/>
            <person name="Castanera R."/>
            <person name="Culley D."/>
            <person name="Daum C."/>
            <person name="Ezra D."/>
            <person name="Gonzalez J."/>
            <person name="Henrissat B."/>
            <person name="Kuo A."/>
            <person name="Liang C."/>
            <person name="Lipzen A."/>
            <person name="Lutzoni F."/>
            <person name="Magnuson J."/>
            <person name="Mondo S."/>
            <person name="Nolan M."/>
            <person name="Ohm R."/>
            <person name="Pangilinan J."/>
            <person name="Park H.-J."/>
            <person name="Ramirez L."/>
            <person name="Alfaro M."/>
            <person name="Sun H."/>
            <person name="Tritt A."/>
            <person name="Yoshinaga Y."/>
            <person name="Zwiers L.-H."/>
            <person name="Turgeon B."/>
            <person name="Goodwin S."/>
            <person name="Spatafora J."/>
            <person name="Crous P."/>
            <person name="Grigoriev I."/>
        </authorList>
    </citation>
    <scope>NUCLEOTIDE SEQUENCE</scope>
    <source>
        <strain evidence="3">ATCC 16933</strain>
    </source>
</reference>
<dbReference type="InterPro" id="IPR036514">
    <property type="entry name" value="SGNH_hydro_sf"/>
</dbReference>
<dbReference type="SUPFAM" id="SSF52266">
    <property type="entry name" value="SGNH hydrolase"/>
    <property type="match status" value="1"/>
</dbReference>
<gene>
    <name evidence="3" type="ORF">BDY21DRAFT_348733</name>
</gene>
<dbReference type="InterPro" id="IPR051532">
    <property type="entry name" value="Ester_Hydrolysis_Enzymes"/>
</dbReference>
<dbReference type="PANTHER" id="PTHR30383:SF2">
    <property type="entry name" value="CELLULOSE-BINDING PROTEIN"/>
    <property type="match status" value="1"/>
</dbReference>
<dbReference type="EMBL" id="MU001685">
    <property type="protein sequence ID" value="KAF2455797.1"/>
    <property type="molecule type" value="Genomic_DNA"/>
</dbReference>
<dbReference type="PANTHER" id="PTHR30383">
    <property type="entry name" value="THIOESTERASE 1/PROTEASE 1/LYSOPHOSPHOLIPASE L1"/>
    <property type="match status" value="1"/>
</dbReference>
<keyword evidence="1" id="KW-0732">Signal</keyword>
<dbReference type="Gene3D" id="3.40.50.1110">
    <property type="entry name" value="SGNH hydrolase"/>
    <property type="match status" value="1"/>
</dbReference>
<feature type="signal peptide" evidence="1">
    <location>
        <begin position="1"/>
        <end position="22"/>
    </location>
</feature>
<organism evidence="3 4">
    <name type="scientific">Lineolata rhizophorae</name>
    <dbReference type="NCBI Taxonomy" id="578093"/>
    <lineage>
        <taxon>Eukaryota</taxon>
        <taxon>Fungi</taxon>
        <taxon>Dikarya</taxon>
        <taxon>Ascomycota</taxon>
        <taxon>Pezizomycotina</taxon>
        <taxon>Dothideomycetes</taxon>
        <taxon>Dothideomycetes incertae sedis</taxon>
        <taxon>Lineolatales</taxon>
        <taxon>Lineolataceae</taxon>
        <taxon>Lineolata</taxon>
    </lineage>
</organism>
<dbReference type="GO" id="GO:0004622">
    <property type="term" value="F:phosphatidylcholine lysophospholipase activity"/>
    <property type="evidence" value="ECO:0007669"/>
    <property type="project" value="TreeGrafter"/>
</dbReference>
<feature type="domain" description="SGNH hydrolase-type esterase" evidence="2">
    <location>
        <begin position="84"/>
        <end position="221"/>
    </location>
</feature>
<sequence>MASLKQCIFQLLQLSALVSTAAIPAVPNTRSPVRIMPFGASIVGGDHSCWRAKLWSALESAGYTNFNFVGTLDNHDCGVWDFDGSNEGHSGFLATDVAHRNELVEWLADTNPEVIIEHIGTNDVIQGKRTSDIIDAYSTLVMQMRQNNPNMKMIFSELLPLDPSVCDDCDQKIVDLNAAIRSWAPRMTRPESPIFLVDLFEGMSAANDLVDGIHPNESGQEKIATRLIGPVEGVLRTFNNRFF</sequence>
<dbReference type="AlphaFoldDB" id="A0A6A6NWF0"/>